<keyword evidence="2" id="KW-0210">Decarboxylase</keyword>
<keyword evidence="3" id="KW-0068">Autocatalytic cleavage</keyword>
<evidence type="ECO:0000256" key="1">
    <source>
        <dbReference type="ARBA" id="ARBA00001928"/>
    </source>
</evidence>
<dbReference type="GO" id="GO:0008295">
    <property type="term" value="P:spermidine biosynthetic process"/>
    <property type="evidence" value="ECO:0007669"/>
    <property type="project" value="UniProtKB-KW"/>
</dbReference>
<keyword evidence="7" id="KW-0456">Lyase</keyword>
<keyword evidence="6" id="KW-0865">Zymogen</keyword>
<comment type="caution">
    <text evidence="10">The sequence shown here is derived from an EMBL/GenBank/DDBJ whole genome shotgun (WGS) entry which is preliminary data.</text>
</comment>
<keyword evidence="9" id="KW-0670">Pyruvate</keyword>
<evidence type="ECO:0000313" key="11">
    <source>
        <dbReference type="Proteomes" id="UP000178429"/>
    </source>
</evidence>
<dbReference type="PANTHER" id="PTHR33866">
    <property type="entry name" value="S-ADENOSYLMETHIONINE DECARBOXYLASE PROENZYME"/>
    <property type="match status" value="1"/>
</dbReference>
<organism evidence="10 11">
    <name type="scientific">Candidatus Woesebacteria bacterium RIFCSPLOWO2_01_FULL_44_14</name>
    <dbReference type="NCBI Taxonomy" id="1802525"/>
    <lineage>
        <taxon>Bacteria</taxon>
        <taxon>Candidatus Woeseibacteriota</taxon>
    </lineage>
</organism>
<accession>A0A1F8C363</accession>
<evidence type="ECO:0000256" key="4">
    <source>
        <dbReference type="ARBA" id="ARBA00023066"/>
    </source>
</evidence>
<evidence type="ECO:0000256" key="8">
    <source>
        <dbReference type="ARBA" id="ARBA00023270"/>
    </source>
</evidence>
<evidence type="ECO:0000256" key="5">
    <source>
        <dbReference type="ARBA" id="ARBA00023115"/>
    </source>
</evidence>
<evidence type="ECO:0008006" key="12">
    <source>
        <dbReference type="Google" id="ProtNLM"/>
    </source>
</evidence>
<evidence type="ECO:0000256" key="2">
    <source>
        <dbReference type="ARBA" id="ARBA00022793"/>
    </source>
</evidence>
<evidence type="ECO:0000256" key="3">
    <source>
        <dbReference type="ARBA" id="ARBA00022813"/>
    </source>
</evidence>
<dbReference type="STRING" id="1802525.A2975_04435"/>
<reference evidence="10 11" key="1">
    <citation type="journal article" date="2016" name="Nat. Commun.">
        <title>Thousands of microbial genomes shed light on interconnected biogeochemical processes in an aquifer system.</title>
        <authorList>
            <person name="Anantharaman K."/>
            <person name="Brown C.T."/>
            <person name="Hug L.A."/>
            <person name="Sharon I."/>
            <person name="Castelle C.J."/>
            <person name="Probst A.J."/>
            <person name="Thomas B.C."/>
            <person name="Singh A."/>
            <person name="Wilkins M.J."/>
            <person name="Karaoz U."/>
            <person name="Brodie E.L."/>
            <person name="Williams K.H."/>
            <person name="Hubbard S.S."/>
            <person name="Banfield J.F."/>
        </authorList>
    </citation>
    <scope>NUCLEOTIDE SEQUENCE [LARGE SCALE GENOMIC DNA]</scope>
</reference>
<evidence type="ECO:0000313" key="10">
    <source>
        <dbReference type="EMBL" id="OGM70289.1"/>
    </source>
</evidence>
<gene>
    <name evidence="10" type="ORF">A2975_04435</name>
</gene>
<dbReference type="InterPro" id="IPR003826">
    <property type="entry name" value="AdoMetDC_fam_prok"/>
</dbReference>
<dbReference type="EMBL" id="MGHL01000006">
    <property type="protein sequence ID" value="OGM70289.1"/>
    <property type="molecule type" value="Genomic_DNA"/>
</dbReference>
<keyword evidence="4" id="KW-0745">Spermidine biosynthesis</keyword>
<dbReference type="AlphaFoldDB" id="A0A1F8C363"/>
<dbReference type="Gene3D" id="3.60.90.10">
    <property type="entry name" value="S-adenosylmethionine decarboxylase"/>
    <property type="match status" value="1"/>
</dbReference>
<dbReference type="GO" id="GO:0004014">
    <property type="term" value="F:adenosylmethionine decarboxylase activity"/>
    <property type="evidence" value="ECO:0007669"/>
    <property type="project" value="InterPro"/>
</dbReference>
<proteinExistence type="predicted"/>
<dbReference type="Pfam" id="PF02675">
    <property type="entry name" value="AdoMet_dc"/>
    <property type="match status" value="1"/>
</dbReference>
<keyword evidence="8" id="KW-0704">Schiff base</keyword>
<name>A0A1F8C363_9BACT</name>
<keyword evidence="5" id="KW-0620">Polyamine biosynthesis</keyword>
<comment type="cofactor">
    <cofactor evidence="1">
        <name>pyruvate</name>
        <dbReference type="ChEBI" id="CHEBI:15361"/>
    </cofactor>
</comment>
<dbReference type="InterPro" id="IPR016067">
    <property type="entry name" value="S-AdoMet_deCO2ase_core"/>
</dbReference>
<evidence type="ECO:0000256" key="7">
    <source>
        <dbReference type="ARBA" id="ARBA00023239"/>
    </source>
</evidence>
<dbReference type="Proteomes" id="UP000178429">
    <property type="component" value="Unassembled WGS sequence"/>
</dbReference>
<protein>
    <recommendedName>
        <fullName evidence="12">S-adenosylmethionine decarboxylase proenzyme</fullName>
    </recommendedName>
</protein>
<dbReference type="SUPFAM" id="SSF56276">
    <property type="entry name" value="S-adenosylmethionine decarboxylase"/>
    <property type="match status" value="1"/>
</dbReference>
<evidence type="ECO:0000256" key="6">
    <source>
        <dbReference type="ARBA" id="ARBA00023145"/>
    </source>
</evidence>
<sequence>MINPSIPTIEHHTALIKLEKFPNNQNSLEQFADKLIESLNLTVVKSVFHSFKPQGKTLVYILSESHLAIHTWPEYKLLHIDLVSCVKVLNFENSLKLILNNYGISSLKVNPALES</sequence>
<dbReference type="PANTHER" id="PTHR33866:SF2">
    <property type="entry name" value="S-ADENOSYLMETHIONINE DECARBOXYLASE PROENZYME"/>
    <property type="match status" value="1"/>
</dbReference>
<dbReference type="GO" id="GO:0005829">
    <property type="term" value="C:cytosol"/>
    <property type="evidence" value="ECO:0007669"/>
    <property type="project" value="TreeGrafter"/>
</dbReference>
<evidence type="ECO:0000256" key="9">
    <source>
        <dbReference type="ARBA" id="ARBA00023317"/>
    </source>
</evidence>